<dbReference type="AlphaFoldDB" id="A0A931NJ62"/>
<dbReference type="RefSeq" id="WP_198112473.1">
    <property type="nucleotide sequence ID" value="NZ_JAEDAK010000014.1"/>
</dbReference>
<dbReference type="InterPro" id="IPR050426">
    <property type="entry name" value="Glycosyltransferase_28"/>
</dbReference>
<dbReference type="SUPFAM" id="SSF53756">
    <property type="entry name" value="UDP-Glycosyltransferase/glycogen phosphorylase"/>
    <property type="match status" value="1"/>
</dbReference>
<evidence type="ECO:0000313" key="2">
    <source>
        <dbReference type="EMBL" id="MBH9578704.1"/>
    </source>
</evidence>
<organism evidence="2 3">
    <name type="scientific">Inhella proteolytica</name>
    <dbReference type="NCBI Taxonomy" id="2795029"/>
    <lineage>
        <taxon>Bacteria</taxon>
        <taxon>Pseudomonadati</taxon>
        <taxon>Pseudomonadota</taxon>
        <taxon>Betaproteobacteria</taxon>
        <taxon>Burkholderiales</taxon>
        <taxon>Sphaerotilaceae</taxon>
        <taxon>Inhella</taxon>
    </lineage>
</organism>
<dbReference type="GO" id="GO:0016757">
    <property type="term" value="F:glycosyltransferase activity"/>
    <property type="evidence" value="ECO:0007669"/>
    <property type="project" value="UniProtKB-ARBA"/>
</dbReference>
<name>A0A931NJ62_9BURK</name>
<dbReference type="Gene3D" id="3.40.50.2000">
    <property type="entry name" value="Glycogen Phosphorylase B"/>
    <property type="match status" value="2"/>
</dbReference>
<dbReference type="Pfam" id="PF06722">
    <property type="entry name" value="EryCIII-like_C"/>
    <property type="match status" value="1"/>
</dbReference>
<comment type="caution">
    <text evidence="2">The sequence shown here is derived from an EMBL/GenBank/DDBJ whole genome shotgun (WGS) entry which is preliminary data.</text>
</comment>
<evidence type="ECO:0000259" key="1">
    <source>
        <dbReference type="Pfam" id="PF06722"/>
    </source>
</evidence>
<dbReference type="PANTHER" id="PTHR48050">
    <property type="entry name" value="STEROL 3-BETA-GLUCOSYLTRANSFERASE"/>
    <property type="match status" value="1"/>
</dbReference>
<sequence>MLAVGSGGDVFPFVEVARALVERGLDATVLGPKRYRGAAERLGIAYQSIGAEDIFAEVFDGDEVWDPRKGTAASWRYYSAAARSGYERLREGWPISGTLLISSSFALAARLAEERDGYANTTVHLSPSVVFSGVAPPRWPASSIPKQWPVWLKRTLAAAAERFALDPTLMPFINPVRAELGLAPVRHVFSQWIHSPRRVVYAFPEWFGPPASDWPNCGEHADFPLRTAKPAALPEPLQTFLNRSDPRPVALVTAGTAVQAREGWMPRCVKGLRESGIRVVAVGPHARPQDSSADLLWMQNAPFEALFPRVQVVVHHGGVGTLAEALRAGTPQLLVPTAHDQFDNADRLQVLGLGSTGRADWAPGDFGSAVRGILASSSPAEFRQKVLARGVGRVDGAAQIAELALRP</sequence>
<dbReference type="PANTHER" id="PTHR48050:SF13">
    <property type="entry name" value="STEROL 3-BETA-GLUCOSYLTRANSFERASE UGT80A2"/>
    <property type="match status" value="1"/>
</dbReference>
<proteinExistence type="predicted"/>
<accession>A0A931NJ62</accession>
<keyword evidence="3" id="KW-1185">Reference proteome</keyword>
<feature type="domain" description="Erythromycin biosynthesis protein CIII-like C-terminal" evidence="1">
    <location>
        <begin position="301"/>
        <end position="360"/>
    </location>
</feature>
<protein>
    <recommendedName>
        <fullName evidence="1">Erythromycin biosynthesis protein CIII-like C-terminal domain-containing protein</fullName>
    </recommendedName>
</protein>
<dbReference type="EMBL" id="JAEDAK010000014">
    <property type="protein sequence ID" value="MBH9578704.1"/>
    <property type="molecule type" value="Genomic_DNA"/>
</dbReference>
<reference evidence="2" key="1">
    <citation type="submission" date="2020-12" db="EMBL/GenBank/DDBJ databases">
        <title>The genome sequence of Inhella sp. 1Y17.</title>
        <authorList>
            <person name="Liu Y."/>
        </authorList>
    </citation>
    <scope>NUCLEOTIDE SEQUENCE</scope>
    <source>
        <strain evidence="2">1Y17</strain>
    </source>
</reference>
<dbReference type="InterPro" id="IPR010610">
    <property type="entry name" value="EryCIII-like_C"/>
</dbReference>
<evidence type="ECO:0000313" key="3">
    <source>
        <dbReference type="Proteomes" id="UP000613266"/>
    </source>
</evidence>
<dbReference type="Proteomes" id="UP000613266">
    <property type="component" value="Unassembled WGS sequence"/>
</dbReference>
<gene>
    <name evidence="2" type="ORF">I7X39_17565</name>
</gene>